<protein>
    <recommendedName>
        <fullName evidence="4">DUF998 domain-containing protein</fullName>
    </recommendedName>
</protein>
<feature type="transmembrane region" description="Helical" evidence="1">
    <location>
        <begin position="98"/>
        <end position="118"/>
    </location>
</feature>
<gene>
    <name evidence="2" type="ORF">Apa02nite_034920</name>
</gene>
<dbReference type="Proteomes" id="UP000624709">
    <property type="component" value="Unassembled WGS sequence"/>
</dbReference>
<feature type="transmembrane region" description="Helical" evidence="1">
    <location>
        <begin position="130"/>
        <end position="149"/>
    </location>
</feature>
<keyword evidence="1" id="KW-0472">Membrane</keyword>
<dbReference type="EMBL" id="BOMS01000048">
    <property type="protein sequence ID" value="GIE67384.1"/>
    <property type="molecule type" value="Genomic_DNA"/>
</dbReference>
<feature type="transmembrane region" description="Helical" evidence="1">
    <location>
        <begin position="44"/>
        <end position="64"/>
    </location>
</feature>
<accession>A0ABQ4B9J4</accession>
<evidence type="ECO:0000313" key="3">
    <source>
        <dbReference type="Proteomes" id="UP000624709"/>
    </source>
</evidence>
<dbReference type="Pfam" id="PF06197">
    <property type="entry name" value="DUF998"/>
    <property type="match status" value="1"/>
</dbReference>
<reference evidence="2 3" key="1">
    <citation type="submission" date="2021-01" db="EMBL/GenBank/DDBJ databases">
        <title>Whole genome shotgun sequence of Actinoplanes palleronii NBRC 14916.</title>
        <authorList>
            <person name="Komaki H."/>
            <person name="Tamura T."/>
        </authorList>
    </citation>
    <scope>NUCLEOTIDE SEQUENCE [LARGE SCALE GENOMIC DNA]</scope>
    <source>
        <strain evidence="2 3">NBRC 14916</strain>
    </source>
</reference>
<keyword evidence="1" id="KW-0812">Transmembrane</keyword>
<comment type="caution">
    <text evidence="2">The sequence shown here is derived from an EMBL/GenBank/DDBJ whole genome shotgun (WGS) entry which is preliminary data.</text>
</comment>
<organism evidence="2 3">
    <name type="scientific">Actinoplanes palleronii</name>
    <dbReference type="NCBI Taxonomy" id="113570"/>
    <lineage>
        <taxon>Bacteria</taxon>
        <taxon>Bacillati</taxon>
        <taxon>Actinomycetota</taxon>
        <taxon>Actinomycetes</taxon>
        <taxon>Micromonosporales</taxon>
        <taxon>Micromonosporaceae</taxon>
        <taxon>Actinoplanes</taxon>
    </lineage>
</organism>
<keyword evidence="3" id="KW-1185">Reference proteome</keyword>
<evidence type="ECO:0000313" key="2">
    <source>
        <dbReference type="EMBL" id="GIE67384.1"/>
    </source>
</evidence>
<evidence type="ECO:0000256" key="1">
    <source>
        <dbReference type="SAM" id="Phobius"/>
    </source>
</evidence>
<name>A0ABQ4B9J4_9ACTN</name>
<proteinExistence type="predicted"/>
<feature type="transmembrane region" description="Helical" evidence="1">
    <location>
        <begin position="73"/>
        <end position="92"/>
    </location>
</feature>
<keyword evidence="1" id="KW-1133">Transmembrane helix</keyword>
<dbReference type="InterPro" id="IPR009339">
    <property type="entry name" value="DUF998"/>
</dbReference>
<sequence length="196" mass="19848">MSSAVAPVALIGGWTLAARRQPAGFDSAVDTISALAARGATDRWLMTVALLCVGVCHVVTALGLTPAAVAGRIVLALGGVATMLVAAFPLPVVGTSAAHTVVAGAAFGALATWPAFAWRRRDPGPMALRPTVSIAAALVLLGLVVWFTVTLGTGDRVGLAERVAAGAQSCWPLLAVLSCRLHTRRAATTHSPAQVG</sequence>
<evidence type="ECO:0008006" key="4">
    <source>
        <dbReference type="Google" id="ProtNLM"/>
    </source>
</evidence>